<feature type="compositionally biased region" description="Low complexity" evidence="1">
    <location>
        <begin position="99"/>
        <end position="117"/>
    </location>
</feature>
<evidence type="ECO:0008006" key="4">
    <source>
        <dbReference type="Google" id="ProtNLM"/>
    </source>
</evidence>
<organism evidence="2 3">
    <name type="scientific">Oryza meyeriana var. granulata</name>
    <dbReference type="NCBI Taxonomy" id="110450"/>
    <lineage>
        <taxon>Eukaryota</taxon>
        <taxon>Viridiplantae</taxon>
        <taxon>Streptophyta</taxon>
        <taxon>Embryophyta</taxon>
        <taxon>Tracheophyta</taxon>
        <taxon>Spermatophyta</taxon>
        <taxon>Magnoliopsida</taxon>
        <taxon>Liliopsida</taxon>
        <taxon>Poales</taxon>
        <taxon>Poaceae</taxon>
        <taxon>BOP clade</taxon>
        <taxon>Oryzoideae</taxon>
        <taxon>Oryzeae</taxon>
        <taxon>Oryzinae</taxon>
        <taxon>Oryza</taxon>
        <taxon>Oryza meyeriana</taxon>
    </lineage>
</organism>
<protein>
    <recommendedName>
        <fullName evidence="4">WRKY domain-containing protein</fullName>
    </recommendedName>
</protein>
<evidence type="ECO:0000256" key="1">
    <source>
        <dbReference type="SAM" id="MobiDB-lite"/>
    </source>
</evidence>
<sequence>MATLSASTPFPTITLDLTQQPTTAAGGMLHRPQAFPSMPFSMYGAGGFPSSHHRPVMPPPSLGTMGAREMSVQETMTAAIARDPNFTTVLAAALSSIMAAGGAAQPPPRGDGSASGDAKGDINGGSSTDHAAAGARAAATQPCGTSPT</sequence>
<evidence type="ECO:0000313" key="3">
    <source>
        <dbReference type="Proteomes" id="UP000479710"/>
    </source>
</evidence>
<dbReference type="OrthoDB" id="690012at2759"/>
<dbReference type="AlphaFoldDB" id="A0A6G1EDG7"/>
<accession>A0A6G1EDG7</accession>
<dbReference type="PANTHER" id="PTHR31429:SF41">
    <property type="entry name" value="TRANSCRIPTION FACTOR WRKY5"/>
    <property type="match status" value="1"/>
</dbReference>
<dbReference type="EMBL" id="SPHZ02000003">
    <property type="protein sequence ID" value="KAF0923155.1"/>
    <property type="molecule type" value="Genomic_DNA"/>
</dbReference>
<feature type="region of interest" description="Disordered" evidence="1">
    <location>
        <begin position="99"/>
        <end position="148"/>
    </location>
</feature>
<dbReference type="Proteomes" id="UP000479710">
    <property type="component" value="Unassembled WGS sequence"/>
</dbReference>
<name>A0A6G1EDG7_9ORYZ</name>
<comment type="caution">
    <text evidence="2">The sequence shown here is derived from an EMBL/GenBank/DDBJ whole genome shotgun (WGS) entry which is preliminary data.</text>
</comment>
<dbReference type="GO" id="GO:0003700">
    <property type="term" value="F:DNA-binding transcription factor activity"/>
    <property type="evidence" value="ECO:0007669"/>
    <property type="project" value="InterPro"/>
</dbReference>
<keyword evidence="3" id="KW-1185">Reference proteome</keyword>
<dbReference type="InterPro" id="IPR044810">
    <property type="entry name" value="WRKY_plant"/>
</dbReference>
<reference evidence="2 3" key="1">
    <citation type="submission" date="2019-11" db="EMBL/GenBank/DDBJ databases">
        <title>Whole genome sequence of Oryza granulata.</title>
        <authorList>
            <person name="Li W."/>
        </authorList>
    </citation>
    <scope>NUCLEOTIDE SEQUENCE [LARGE SCALE GENOMIC DNA]</scope>
    <source>
        <strain evidence="3">cv. Menghai</strain>
        <tissue evidence="2">Leaf</tissue>
    </source>
</reference>
<proteinExistence type="predicted"/>
<gene>
    <name evidence="2" type="ORF">E2562_003369</name>
</gene>
<evidence type="ECO:0000313" key="2">
    <source>
        <dbReference type="EMBL" id="KAF0923155.1"/>
    </source>
</evidence>
<dbReference type="PANTHER" id="PTHR31429">
    <property type="entry name" value="WRKY TRANSCRIPTION FACTOR 36-RELATED"/>
    <property type="match status" value="1"/>
</dbReference>